<evidence type="ECO:0000256" key="2">
    <source>
        <dbReference type="SAM" id="MobiDB-lite"/>
    </source>
</evidence>
<dbReference type="Pfam" id="PF04977">
    <property type="entry name" value="DivIC"/>
    <property type="match status" value="1"/>
</dbReference>
<protein>
    <submittedName>
        <fullName evidence="4">Septum formation initiator family protein</fullName>
    </submittedName>
</protein>
<reference evidence="4" key="2">
    <citation type="journal article" date="2023" name="Int. J. Syst. Evol. Microbiol.">
        <title>Streptomyces marispadix sp. nov., isolated from marine beach sediment of the Northern Coast of Portugal.</title>
        <authorList>
            <person name="dos Santos J.D.N."/>
            <person name="Vitorino I.R."/>
            <person name="Kallscheuer N."/>
            <person name="Srivastava A."/>
            <person name="Krautwurst S."/>
            <person name="Marz M."/>
            <person name="Jogler C."/>
            <person name="Lobo Da Cunha A."/>
            <person name="Catita J."/>
            <person name="Goncalves H."/>
            <person name="Gonzalez I."/>
            <person name="Reyes F."/>
            <person name="Lage O.M."/>
        </authorList>
    </citation>
    <scope>NUCLEOTIDE SEQUENCE</scope>
    <source>
        <strain evidence="4">M600PL45_2</strain>
    </source>
</reference>
<proteinExistence type="predicted"/>
<comment type="caution">
    <text evidence="4">The sequence shown here is derived from an EMBL/GenBank/DDBJ whole genome shotgun (WGS) entry which is preliminary data.</text>
</comment>
<feature type="region of interest" description="Disordered" evidence="2">
    <location>
        <begin position="159"/>
        <end position="195"/>
    </location>
</feature>
<keyword evidence="3" id="KW-0472">Membrane</keyword>
<feature type="transmembrane region" description="Helical" evidence="3">
    <location>
        <begin position="47"/>
        <end position="67"/>
    </location>
</feature>
<name>A0ABS9SWP7_9ACTN</name>
<keyword evidence="5" id="KW-1185">Reference proteome</keyword>
<evidence type="ECO:0000256" key="1">
    <source>
        <dbReference type="SAM" id="Coils"/>
    </source>
</evidence>
<evidence type="ECO:0000313" key="5">
    <source>
        <dbReference type="Proteomes" id="UP001166784"/>
    </source>
</evidence>
<sequence>MRRGQGRNVPADRFSTATRLRALGTRAAERVYRARGRTVRAPRRSRLTGRAAVLALVVCSLVVALAYPMRQYVSQRTEIAEQQRQAEHARQQVKRLREERARWQDPAYVEQQARRHLHFVRPGETGFTLPDGTGDARRPVGRGSDRAWYQNLWDGVDKADRAGRADGEAPAGRPAGRGGGSPASSDDSAPSSADR</sequence>
<dbReference type="EMBL" id="JAKWJU010000002">
    <property type="protein sequence ID" value="MCH6160692.1"/>
    <property type="molecule type" value="Genomic_DNA"/>
</dbReference>
<gene>
    <name evidence="4" type="ORF">MMA15_09835</name>
</gene>
<dbReference type="InterPro" id="IPR007060">
    <property type="entry name" value="FtsL/DivIC"/>
</dbReference>
<keyword evidence="3" id="KW-0812">Transmembrane</keyword>
<keyword evidence="3" id="KW-1133">Transmembrane helix</keyword>
<organism evidence="4 5">
    <name type="scientific">Streptomyces marispadix</name>
    <dbReference type="NCBI Taxonomy" id="2922868"/>
    <lineage>
        <taxon>Bacteria</taxon>
        <taxon>Bacillati</taxon>
        <taxon>Actinomycetota</taxon>
        <taxon>Actinomycetes</taxon>
        <taxon>Kitasatosporales</taxon>
        <taxon>Streptomycetaceae</taxon>
        <taxon>Streptomyces</taxon>
    </lineage>
</organism>
<dbReference type="Proteomes" id="UP001166784">
    <property type="component" value="Unassembled WGS sequence"/>
</dbReference>
<feature type="compositionally biased region" description="Low complexity" evidence="2">
    <location>
        <begin position="182"/>
        <end position="195"/>
    </location>
</feature>
<feature type="coiled-coil region" evidence="1">
    <location>
        <begin position="72"/>
        <end position="99"/>
    </location>
</feature>
<accession>A0ABS9SWP7</accession>
<keyword evidence="1" id="KW-0175">Coiled coil</keyword>
<evidence type="ECO:0000256" key="3">
    <source>
        <dbReference type="SAM" id="Phobius"/>
    </source>
</evidence>
<evidence type="ECO:0000313" key="4">
    <source>
        <dbReference type="EMBL" id="MCH6160692.1"/>
    </source>
</evidence>
<reference evidence="4" key="1">
    <citation type="submission" date="2022-03" db="EMBL/GenBank/DDBJ databases">
        <authorList>
            <person name="Santos J.D.N."/>
            <person name="Kallscheuer N."/>
            <person name="Jogler C."/>
            <person name="Lage O.M."/>
        </authorList>
    </citation>
    <scope>NUCLEOTIDE SEQUENCE</scope>
    <source>
        <strain evidence="4">M600PL45_2</strain>
    </source>
</reference>
<feature type="region of interest" description="Disordered" evidence="2">
    <location>
        <begin position="122"/>
        <end position="144"/>
    </location>
</feature>